<evidence type="ECO:0000256" key="1">
    <source>
        <dbReference type="SAM" id="MobiDB-lite"/>
    </source>
</evidence>
<evidence type="ECO:0000259" key="2">
    <source>
        <dbReference type="PROSITE" id="PS51299"/>
    </source>
</evidence>
<sequence length="1398" mass="162431">MSESPIASKNFQGTNSEVLIHPETPTNRSNNRAITNEINLRRINDQYRIRYEKDSHPLNTNRIRIFTDFFVDFSYEPAIYFYKPLKSTLLGNDEVYLLRLDGLKDIYPRRKIGSWVNVSRFKSLLTYKKIKDFSKTLKIECLNLTKREHHFYTNFDKSLDLYYHGVWLPLPIARKLAFQFEIYDKIAPLLTFNRVATTSYCGIEFYEFFVYTKLDKYIRILRKCSDNFMNLNQLFDVYENLISENARKNLRRIFLKNYKNQSGVLYESNDKTLCGGIWIPLEIAKKIANEYHISKFLDPILNLKLYQPNHSNTNQEINNILNQQSETHYKISRYEMSFLKHWDIRSRNSKSFNGYPAQFALTPEKLTKIRGGHIPRTNYSIRKNRVLTLKTTNFYNKTTKTNIDKAVTMKDVCEIYTFKVPQRKTTQVFYVPRRFSDGYINIQSLINCAVTITILEINLNSGQSKSDFDDDIWVENVLYYRDKLNVVDYQTIYIGYSLTNSYETCSSKKKIDLSDISQDEIELATLEKNKGKILNGKWCSIKFAQELIKEFHFNQSHPIMKLFDDNDKRFPIDDFSDFDSSSSEDDFNLFEEPGITPKNNERDATKEPDATDDEWKKQYNAPDLSKVNIFSLSENEIDSNQQEIINKKYFDLPSESQIPTSSITSDFEFDNNNKDIFDFSTSDFRDDSPSVLLTDNPKFRSVPIQVTNGFQSNLYTTQVEKQAEDPNLEQIIQINDSDSDFNSDFDSDLTIEKKAEKSNGTSLKMFPPSVFSTPTDKILPKHNFNKHFDNDDLKIKSNHSKVHSDRNENENENENEIFTNANNNKNNNIGKNNEEDKIRIKAKRKISSDEVIDLTESKILPKKRKDYSNKDLDLALGIEKLANEILLYIKNKVVAYDLNNSNVVKKIKMMIIPMNECINELINYECLENPKVLHKCFSSISELQNLVKKSNPDEKSGDYHEIIEILNSLTAKWKFFENKNIIKTNDETELNENNRLGSNIDLKNNNSASEDKEIKGYKEVNKTDFNDIDTSNISTEDKIDLSDKITGNVEITKDNEIIKDIEDIEKDDVVITIFENNKAIEGNIFDNKSIEENKNLEKKDIEVETIIKSNEASKEFKLSKNDNFIETTSNFTKSDKIIEDSKILNNVENSEDDRNKKSVETSRFTKDQENIEVNKGILSDNEFFSILNEEVMNLPSDDSKLSSLGSKISVNKDIQTSKNDEIYLDDDLFESLDFEDFINISDGENDDDSDSINEENLNGALANNKRDSSKNLVTLKDFFSSDSISSVEENIVEKNKKHQRKRKSKRKKETKDVKQEYFEGPFANIDFPIDHNVPDIELSDSTSDWEHGERYIKVSQPKMFYTPSRDRRNLKTFQELVDDAGSAENSGSDSEKIEQVLF</sequence>
<feature type="region of interest" description="Disordered" evidence="1">
    <location>
        <begin position="1293"/>
        <end position="1313"/>
    </location>
</feature>
<evidence type="ECO:0000313" key="3">
    <source>
        <dbReference type="EMBL" id="ODV59953.1"/>
    </source>
</evidence>
<dbReference type="PROSITE" id="PS51299">
    <property type="entry name" value="HTH_APSES"/>
    <property type="match status" value="2"/>
</dbReference>
<dbReference type="InParanoid" id="A0A1D2VEM5"/>
<accession>A0A1D2VEM5</accession>
<feature type="compositionally biased region" description="Acidic residues" evidence="1">
    <location>
        <begin position="579"/>
        <end position="589"/>
    </location>
</feature>
<organism evidence="3 4">
    <name type="scientific">Ascoidea rubescens DSM 1968</name>
    <dbReference type="NCBI Taxonomy" id="1344418"/>
    <lineage>
        <taxon>Eukaryota</taxon>
        <taxon>Fungi</taxon>
        <taxon>Dikarya</taxon>
        <taxon>Ascomycota</taxon>
        <taxon>Saccharomycotina</taxon>
        <taxon>Saccharomycetes</taxon>
        <taxon>Ascoideaceae</taxon>
        <taxon>Ascoidea</taxon>
    </lineage>
</organism>
<dbReference type="EMBL" id="KV454484">
    <property type="protein sequence ID" value="ODV59953.1"/>
    <property type="molecule type" value="Genomic_DNA"/>
</dbReference>
<protein>
    <recommendedName>
        <fullName evidence="2">HTH APSES-type domain-containing protein</fullName>
    </recommendedName>
</protein>
<dbReference type="STRING" id="1344418.A0A1D2VEM5"/>
<dbReference type="InterPro" id="IPR036887">
    <property type="entry name" value="HTH_APSES_sf"/>
</dbReference>
<reference evidence="4" key="1">
    <citation type="submission" date="2016-05" db="EMBL/GenBank/DDBJ databases">
        <title>Comparative genomics of biotechnologically important yeasts.</title>
        <authorList>
            <consortium name="DOE Joint Genome Institute"/>
            <person name="Riley R."/>
            <person name="Haridas S."/>
            <person name="Wolfe K.H."/>
            <person name="Lopes M.R."/>
            <person name="Hittinger C.T."/>
            <person name="Goker M."/>
            <person name="Salamov A."/>
            <person name="Wisecaver J."/>
            <person name="Long T.M."/>
            <person name="Aerts A.L."/>
            <person name="Barry K."/>
            <person name="Choi C."/>
            <person name="Clum A."/>
            <person name="Coughlan A.Y."/>
            <person name="Deshpande S."/>
            <person name="Douglass A.P."/>
            <person name="Hanson S.J."/>
            <person name="Klenk H.-P."/>
            <person name="Labutti K."/>
            <person name="Lapidus A."/>
            <person name="Lindquist E."/>
            <person name="Lipzen A."/>
            <person name="Meier-Kolthoff J.P."/>
            <person name="Ohm R.A."/>
            <person name="Otillar R.P."/>
            <person name="Pangilinan J."/>
            <person name="Peng Y."/>
            <person name="Rokas A."/>
            <person name="Rosa C.A."/>
            <person name="Scheuner C."/>
            <person name="Sibirny A.A."/>
            <person name="Slot J.C."/>
            <person name="Stielow J.B."/>
            <person name="Sun H."/>
            <person name="Kurtzman C.P."/>
            <person name="Blackwell M."/>
            <person name="Grigoriev I.V."/>
            <person name="Jeffries T.W."/>
        </authorList>
    </citation>
    <scope>NUCLEOTIDE SEQUENCE [LARGE SCALE GENOMIC DNA]</scope>
    <source>
        <strain evidence="4">DSM 1968</strain>
    </source>
</reference>
<evidence type="ECO:0000313" key="4">
    <source>
        <dbReference type="Proteomes" id="UP000095038"/>
    </source>
</evidence>
<dbReference type="RefSeq" id="XP_020046260.1">
    <property type="nucleotide sequence ID" value="XM_020195077.1"/>
</dbReference>
<name>A0A1D2VEM5_9ASCO</name>
<dbReference type="SUPFAM" id="SSF54616">
    <property type="entry name" value="DNA-binding domain of Mlu1-box binding protein MBP1"/>
    <property type="match status" value="2"/>
</dbReference>
<feature type="compositionally biased region" description="Basic and acidic residues" evidence="1">
    <location>
        <begin position="599"/>
        <end position="617"/>
    </location>
</feature>
<gene>
    <name evidence="3" type="ORF">ASCRUDRAFT_9142</name>
</gene>
<keyword evidence="4" id="KW-1185">Reference proteome</keyword>
<feature type="compositionally biased region" description="Low complexity" evidence="1">
    <location>
        <begin position="816"/>
        <end position="831"/>
    </location>
</feature>
<feature type="compositionally biased region" description="Basic residues" evidence="1">
    <location>
        <begin position="1295"/>
        <end position="1308"/>
    </location>
</feature>
<feature type="region of interest" description="Disordered" evidence="1">
    <location>
        <begin position="1379"/>
        <end position="1398"/>
    </location>
</feature>
<feature type="compositionally biased region" description="Basic and acidic residues" evidence="1">
    <location>
        <begin position="1389"/>
        <end position="1398"/>
    </location>
</feature>
<dbReference type="OrthoDB" id="3981239at2759"/>
<dbReference type="PANTHER" id="PTHR42264">
    <property type="entry name" value="EPHRIN_REC_LIKE DOMAIN-CONTAINING PROTEIN"/>
    <property type="match status" value="1"/>
</dbReference>
<dbReference type="Proteomes" id="UP000095038">
    <property type="component" value="Unassembled WGS sequence"/>
</dbReference>
<feature type="region of interest" description="Disordered" evidence="1">
    <location>
        <begin position="579"/>
        <end position="618"/>
    </location>
</feature>
<dbReference type="InterPro" id="IPR003163">
    <property type="entry name" value="Tscrpt_reg_HTH_APSES-type"/>
</dbReference>
<feature type="domain" description="HTH APSES-type" evidence="2">
    <location>
        <begin position="195"/>
        <end position="313"/>
    </location>
</feature>
<feature type="domain" description="HTH APSES-type" evidence="2">
    <location>
        <begin position="84"/>
        <end position="201"/>
    </location>
</feature>
<feature type="region of interest" description="Disordered" evidence="1">
    <location>
        <begin position="799"/>
        <end position="831"/>
    </location>
</feature>
<dbReference type="GeneID" id="30968713"/>
<dbReference type="Gene3D" id="3.10.260.10">
    <property type="entry name" value="Transcription regulator HTH, APSES-type DNA-binding domain"/>
    <property type="match status" value="2"/>
</dbReference>
<proteinExistence type="predicted"/>
<dbReference type="GO" id="GO:0003677">
    <property type="term" value="F:DNA binding"/>
    <property type="evidence" value="ECO:0007669"/>
    <property type="project" value="InterPro"/>
</dbReference>